<feature type="transmembrane region" description="Helical" evidence="6">
    <location>
        <begin position="315"/>
        <end position="333"/>
    </location>
</feature>
<keyword evidence="4 6" id="KW-0472">Membrane</keyword>
<evidence type="ECO:0000256" key="3">
    <source>
        <dbReference type="ARBA" id="ARBA00022989"/>
    </source>
</evidence>
<dbReference type="PANTHER" id="PTHR39535:SF2">
    <property type="entry name" value="HTTM DOMAIN-CONTAINING PROTEIN"/>
    <property type="match status" value="1"/>
</dbReference>
<evidence type="ECO:0000256" key="6">
    <source>
        <dbReference type="SAM" id="Phobius"/>
    </source>
</evidence>
<dbReference type="SMART" id="SM00752">
    <property type="entry name" value="HTTM"/>
    <property type="match status" value="1"/>
</dbReference>
<feature type="transmembrane region" description="Helical" evidence="6">
    <location>
        <begin position="194"/>
        <end position="214"/>
    </location>
</feature>
<dbReference type="PANTHER" id="PTHR39535">
    <property type="entry name" value="SPORULATION-DELAYING PROTEIN SDPB"/>
    <property type="match status" value="1"/>
</dbReference>
<name>A0A838A6L4_9PSEU</name>
<evidence type="ECO:0000256" key="4">
    <source>
        <dbReference type="ARBA" id="ARBA00023136"/>
    </source>
</evidence>
<evidence type="ECO:0000259" key="7">
    <source>
        <dbReference type="SMART" id="SM00752"/>
    </source>
</evidence>
<keyword evidence="2 6" id="KW-0812">Transmembrane</keyword>
<sequence length="393" mass="43157">MPPESDTVWSRYAGRVTRYALGPYQTAVVRIGAAATVLLILLREWPNRRELYGPDGTFSHALAERRVDLNGAFTALLWSDSMVWFEIGYAFAIVASIAMLLGWRTRAVAVLFMLAVLSVHNRNAFVGDGGNNLIHLLAIYLVGTRCGLVWSLDARRTRRHPGRPDPTGPALWVVLGIALAVVSVLGYAGLVWAVVLWSLWLAHGVWWVVCRYGAGELRTVLDMISNLVHNSVLLVIMVQMCLLYAAAGWYKIQGNRWQDGTAVYYPLQVDAFNPWPALSELISGHAVLILLLTYGTVLIQVAFPFTLFNRRVKNVALVALIAEHIGIAVVLGLPFFSLAVIAGDLVFAPTAALLWVERRLTGRREARRDGRQAAVTGPRERGAPAEPAGVVSS</sequence>
<dbReference type="InterPro" id="IPR011020">
    <property type="entry name" value="HTTM-like"/>
</dbReference>
<evidence type="ECO:0000256" key="5">
    <source>
        <dbReference type="SAM" id="MobiDB-lite"/>
    </source>
</evidence>
<dbReference type="Proteomes" id="UP000582974">
    <property type="component" value="Unassembled WGS sequence"/>
</dbReference>
<feature type="transmembrane region" description="Helical" evidence="6">
    <location>
        <begin position="282"/>
        <end position="303"/>
    </location>
</feature>
<evidence type="ECO:0000256" key="1">
    <source>
        <dbReference type="ARBA" id="ARBA00004127"/>
    </source>
</evidence>
<feature type="transmembrane region" description="Helical" evidence="6">
    <location>
        <begin position="82"/>
        <end position="101"/>
    </location>
</feature>
<feature type="transmembrane region" description="Helical" evidence="6">
    <location>
        <begin position="170"/>
        <end position="188"/>
    </location>
</feature>
<comment type="caution">
    <text evidence="8">The sequence shown here is derived from an EMBL/GenBank/DDBJ whole genome shotgun (WGS) entry which is preliminary data.</text>
</comment>
<reference evidence="8 9" key="1">
    <citation type="submission" date="2020-07" db="EMBL/GenBank/DDBJ databases">
        <title>Genome of Haloechinothrix sp.</title>
        <authorList>
            <person name="Tang S.-K."/>
            <person name="Yang L."/>
            <person name="Zhu W.-Y."/>
        </authorList>
    </citation>
    <scope>NUCLEOTIDE SEQUENCE [LARGE SCALE GENOMIC DNA]</scope>
    <source>
        <strain evidence="8 9">YIM 98757</strain>
    </source>
</reference>
<accession>A0A838A6L4</accession>
<gene>
    <name evidence="8" type="ORF">H0B56_08200</name>
</gene>
<feature type="transmembrane region" description="Helical" evidence="6">
    <location>
        <begin position="226"/>
        <end position="247"/>
    </location>
</feature>
<dbReference type="GO" id="GO:0012505">
    <property type="term" value="C:endomembrane system"/>
    <property type="evidence" value="ECO:0007669"/>
    <property type="project" value="UniProtKB-SubCell"/>
</dbReference>
<keyword evidence="9" id="KW-1185">Reference proteome</keyword>
<keyword evidence="3 6" id="KW-1133">Transmembrane helix</keyword>
<organism evidence="8 9">
    <name type="scientific">Haloechinothrix aidingensis</name>
    <dbReference type="NCBI Taxonomy" id="2752311"/>
    <lineage>
        <taxon>Bacteria</taxon>
        <taxon>Bacillati</taxon>
        <taxon>Actinomycetota</taxon>
        <taxon>Actinomycetes</taxon>
        <taxon>Pseudonocardiales</taxon>
        <taxon>Pseudonocardiaceae</taxon>
        <taxon>Haloechinothrix</taxon>
    </lineage>
</organism>
<feature type="transmembrane region" description="Helical" evidence="6">
    <location>
        <begin position="132"/>
        <end position="150"/>
    </location>
</feature>
<protein>
    <submittedName>
        <fullName evidence="8">HTTM domain-containing protein</fullName>
    </submittedName>
</protein>
<comment type="subcellular location">
    <subcellularLocation>
        <location evidence="1">Endomembrane system</location>
        <topology evidence="1">Multi-pass membrane protein</topology>
    </subcellularLocation>
</comment>
<dbReference type="AlphaFoldDB" id="A0A838A6L4"/>
<feature type="region of interest" description="Disordered" evidence="5">
    <location>
        <begin position="367"/>
        <end position="393"/>
    </location>
</feature>
<proteinExistence type="predicted"/>
<feature type="domain" description="HTTM-like" evidence="7">
    <location>
        <begin position="18"/>
        <end position="352"/>
    </location>
</feature>
<dbReference type="EMBL" id="JACCKD010000002">
    <property type="protein sequence ID" value="MBA0125520.1"/>
    <property type="molecule type" value="Genomic_DNA"/>
</dbReference>
<feature type="transmembrane region" description="Helical" evidence="6">
    <location>
        <begin position="21"/>
        <end position="42"/>
    </location>
</feature>
<evidence type="ECO:0000313" key="9">
    <source>
        <dbReference type="Proteomes" id="UP000582974"/>
    </source>
</evidence>
<evidence type="ECO:0000313" key="8">
    <source>
        <dbReference type="EMBL" id="MBA0125520.1"/>
    </source>
</evidence>
<dbReference type="InterPro" id="IPR052964">
    <property type="entry name" value="Sporulation_signal_mat"/>
</dbReference>
<evidence type="ECO:0000256" key="2">
    <source>
        <dbReference type="ARBA" id="ARBA00022692"/>
    </source>
</evidence>